<evidence type="ECO:0000313" key="2">
    <source>
        <dbReference type="Proteomes" id="UP001597295"/>
    </source>
</evidence>
<proteinExistence type="predicted"/>
<evidence type="ECO:0000313" key="1">
    <source>
        <dbReference type="EMBL" id="MFD2264276.1"/>
    </source>
</evidence>
<keyword evidence="2" id="KW-1185">Reference proteome</keyword>
<dbReference type="Proteomes" id="UP001597295">
    <property type="component" value="Unassembled WGS sequence"/>
</dbReference>
<name>A0ABW5DXV2_9PROT</name>
<sequence>MERALFIATLLLIAAISVVAMQIGRTSAEPMLLGPNSAVAEGR</sequence>
<dbReference type="EMBL" id="JBHUIP010000013">
    <property type="protein sequence ID" value="MFD2264276.1"/>
    <property type="molecule type" value="Genomic_DNA"/>
</dbReference>
<organism evidence="1 2">
    <name type="scientific">Lacibacterium aquatile</name>
    <dbReference type="NCBI Taxonomy" id="1168082"/>
    <lineage>
        <taxon>Bacteria</taxon>
        <taxon>Pseudomonadati</taxon>
        <taxon>Pseudomonadota</taxon>
        <taxon>Alphaproteobacteria</taxon>
        <taxon>Rhodospirillales</taxon>
        <taxon>Rhodospirillaceae</taxon>
    </lineage>
</organism>
<protein>
    <submittedName>
        <fullName evidence="1">Uncharacterized protein</fullName>
    </submittedName>
</protein>
<reference evidence="2" key="1">
    <citation type="journal article" date="2019" name="Int. J. Syst. Evol. Microbiol.">
        <title>The Global Catalogue of Microorganisms (GCM) 10K type strain sequencing project: providing services to taxonomists for standard genome sequencing and annotation.</title>
        <authorList>
            <consortium name="The Broad Institute Genomics Platform"/>
            <consortium name="The Broad Institute Genome Sequencing Center for Infectious Disease"/>
            <person name="Wu L."/>
            <person name="Ma J."/>
        </authorList>
    </citation>
    <scope>NUCLEOTIDE SEQUENCE [LARGE SCALE GENOMIC DNA]</scope>
    <source>
        <strain evidence="2">CGMCC 1.19062</strain>
    </source>
</reference>
<dbReference type="RefSeq" id="WP_379877347.1">
    <property type="nucleotide sequence ID" value="NZ_JBHUIP010000013.1"/>
</dbReference>
<accession>A0ABW5DXV2</accession>
<gene>
    <name evidence="1" type="ORF">ACFSM5_15340</name>
</gene>
<comment type="caution">
    <text evidence="1">The sequence shown here is derived from an EMBL/GenBank/DDBJ whole genome shotgun (WGS) entry which is preliminary data.</text>
</comment>